<dbReference type="SUPFAM" id="SSF47384">
    <property type="entry name" value="Homodimeric domain of signal transducing histidine kinase"/>
    <property type="match status" value="1"/>
</dbReference>
<evidence type="ECO:0000256" key="10">
    <source>
        <dbReference type="ARBA" id="ARBA00022777"/>
    </source>
</evidence>
<dbReference type="InterPro" id="IPR036097">
    <property type="entry name" value="HisK_dim/P_sf"/>
</dbReference>
<accession>A0ABS1U951</accession>
<keyword evidence="14 15" id="KW-0472">Membrane</keyword>
<dbReference type="InterPro" id="IPR003661">
    <property type="entry name" value="HisK_dim/P_dom"/>
</dbReference>
<dbReference type="PROSITE" id="PS50885">
    <property type="entry name" value="HAMP"/>
    <property type="match status" value="1"/>
</dbReference>
<keyword evidence="9" id="KW-0547">Nucleotide-binding</keyword>
<evidence type="ECO:0000259" key="16">
    <source>
        <dbReference type="PROSITE" id="PS50109"/>
    </source>
</evidence>
<dbReference type="RefSeq" id="WP_202834435.1">
    <property type="nucleotide sequence ID" value="NZ_JAETWB010000023.1"/>
</dbReference>
<dbReference type="InterPro" id="IPR036890">
    <property type="entry name" value="HATPase_C_sf"/>
</dbReference>
<keyword evidence="6" id="KW-0597">Phosphoprotein</keyword>
<keyword evidence="10" id="KW-0418">Kinase</keyword>
<dbReference type="SMART" id="SM00388">
    <property type="entry name" value="HisKA"/>
    <property type="match status" value="1"/>
</dbReference>
<dbReference type="EMBL" id="JAETWB010000023">
    <property type="protein sequence ID" value="MBL6081212.1"/>
    <property type="molecule type" value="Genomic_DNA"/>
</dbReference>
<evidence type="ECO:0000256" key="12">
    <source>
        <dbReference type="ARBA" id="ARBA00022989"/>
    </source>
</evidence>
<keyword evidence="8 15" id="KW-0812">Transmembrane</keyword>
<dbReference type="InterPro" id="IPR050980">
    <property type="entry name" value="2C_sensor_his_kinase"/>
</dbReference>
<dbReference type="Proteomes" id="UP000660885">
    <property type="component" value="Unassembled WGS sequence"/>
</dbReference>
<evidence type="ECO:0000256" key="11">
    <source>
        <dbReference type="ARBA" id="ARBA00022840"/>
    </source>
</evidence>
<keyword evidence="7" id="KW-0808">Transferase</keyword>
<dbReference type="SMART" id="SM00387">
    <property type="entry name" value="HATPase_c"/>
    <property type="match status" value="1"/>
</dbReference>
<dbReference type="Pfam" id="PF02518">
    <property type="entry name" value="HATPase_c"/>
    <property type="match status" value="1"/>
</dbReference>
<evidence type="ECO:0000256" key="5">
    <source>
        <dbReference type="ARBA" id="ARBA00022519"/>
    </source>
</evidence>
<keyword evidence="12 15" id="KW-1133">Transmembrane helix</keyword>
<dbReference type="PANTHER" id="PTHR44936">
    <property type="entry name" value="SENSOR PROTEIN CREC"/>
    <property type="match status" value="1"/>
</dbReference>
<dbReference type="SMART" id="SM00304">
    <property type="entry name" value="HAMP"/>
    <property type="match status" value="1"/>
</dbReference>
<comment type="catalytic activity">
    <reaction evidence="1">
        <text>ATP + protein L-histidine = ADP + protein N-phospho-L-histidine.</text>
        <dbReference type="EC" id="2.7.13.3"/>
    </reaction>
</comment>
<evidence type="ECO:0000313" key="18">
    <source>
        <dbReference type="EMBL" id="MBL6081212.1"/>
    </source>
</evidence>
<dbReference type="PANTHER" id="PTHR44936:SF5">
    <property type="entry name" value="SENSOR HISTIDINE KINASE ENVZ"/>
    <property type="match status" value="1"/>
</dbReference>
<dbReference type="Gene3D" id="3.30.565.10">
    <property type="entry name" value="Histidine kinase-like ATPase, C-terminal domain"/>
    <property type="match status" value="1"/>
</dbReference>
<sequence length="459" mass="50636">MRLQHWLGDTIARRFVSTILLAFGATLLMNALFVSFAGVWGQQSLSEAGLLNSATTAVRIMEAQPREARPAIAAAAGTADYRLTWYPGDMPLRITARLRDNFSEALPSLQALFGDTPRSIIFFASDSPEMNEARFEFEAARGAKAHFMGVQLLDHSWAIFTVPEWRWGLTSRMRTAMELAFALASVLLLAMVTARNLARPIERLAAAVRRFGTDPLAPPIPPVGPAELRGTIEAFNAMQARISRFVQDRTVMLAAISHDLRTPLTRMRLVAEFTAEPHQGKLFRYVDEMQEMVDSALTFFRDDASQEPFTRFDLPELLKSIIDDYGDQGIALRYEGPDRGTHHGRPHALRRAFGNLIENAVKYATPPTVCLRLARGHAEVSIRDEGPGLPEEALEQAFAPYHRLETSRNRASGGVGLGLTAVRSIVRAHGGEVRLVNRPSGGLEARVDLPKAQQDTAGG</sequence>
<keyword evidence="11" id="KW-0067">ATP-binding</keyword>
<feature type="domain" description="HAMP" evidence="17">
    <location>
        <begin position="195"/>
        <end position="247"/>
    </location>
</feature>
<feature type="domain" description="Histidine kinase" evidence="16">
    <location>
        <begin position="255"/>
        <end position="453"/>
    </location>
</feature>
<dbReference type="PROSITE" id="PS50109">
    <property type="entry name" value="HIS_KIN"/>
    <property type="match status" value="1"/>
</dbReference>
<evidence type="ECO:0000256" key="1">
    <source>
        <dbReference type="ARBA" id="ARBA00000085"/>
    </source>
</evidence>
<evidence type="ECO:0000256" key="4">
    <source>
        <dbReference type="ARBA" id="ARBA00022475"/>
    </source>
</evidence>
<dbReference type="EC" id="2.7.13.3" evidence="3"/>
<evidence type="ECO:0000256" key="2">
    <source>
        <dbReference type="ARBA" id="ARBA00004429"/>
    </source>
</evidence>
<evidence type="ECO:0000259" key="17">
    <source>
        <dbReference type="PROSITE" id="PS50885"/>
    </source>
</evidence>
<evidence type="ECO:0000256" key="6">
    <source>
        <dbReference type="ARBA" id="ARBA00022553"/>
    </source>
</evidence>
<dbReference type="InterPro" id="IPR004358">
    <property type="entry name" value="Sig_transdc_His_kin-like_C"/>
</dbReference>
<dbReference type="CDD" id="cd06225">
    <property type="entry name" value="HAMP"/>
    <property type="match status" value="1"/>
</dbReference>
<proteinExistence type="predicted"/>
<name>A0ABS1U951_9PROT</name>
<evidence type="ECO:0000256" key="14">
    <source>
        <dbReference type="ARBA" id="ARBA00023136"/>
    </source>
</evidence>
<keyword evidence="13" id="KW-0902">Two-component regulatory system</keyword>
<dbReference type="Gene3D" id="1.10.287.130">
    <property type="match status" value="1"/>
</dbReference>
<dbReference type="Pfam" id="PF00672">
    <property type="entry name" value="HAMP"/>
    <property type="match status" value="1"/>
</dbReference>
<dbReference type="Pfam" id="PF00512">
    <property type="entry name" value="HisKA"/>
    <property type="match status" value="1"/>
</dbReference>
<gene>
    <name evidence="18" type="ORF">JMJ56_24765</name>
</gene>
<keyword evidence="4" id="KW-1003">Cell membrane</keyword>
<organism evidence="18 19">
    <name type="scientific">Belnapia arida</name>
    <dbReference type="NCBI Taxonomy" id="2804533"/>
    <lineage>
        <taxon>Bacteria</taxon>
        <taxon>Pseudomonadati</taxon>
        <taxon>Pseudomonadota</taxon>
        <taxon>Alphaproteobacteria</taxon>
        <taxon>Acetobacterales</taxon>
        <taxon>Roseomonadaceae</taxon>
        <taxon>Belnapia</taxon>
    </lineage>
</organism>
<dbReference type="SUPFAM" id="SSF55874">
    <property type="entry name" value="ATPase domain of HSP90 chaperone/DNA topoisomerase II/histidine kinase"/>
    <property type="match status" value="1"/>
</dbReference>
<evidence type="ECO:0000313" key="19">
    <source>
        <dbReference type="Proteomes" id="UP000660885"/>
    </source>
</evidence>
<comment type="subcellular location">
    <subcellularLocation>
        <location evidence="2">Cell inner membrane</location>
        <topology evidence="2">Multi-pass membrane protein</topology>
    </subcellularLocation>
</comment>
<dbReference type="InterPro" id="IPR005467">
    <property type="entry name" value="His_kinase_dom"/>
</dbReference>
<dbReference type="PRINTS" id="PR00344">
    <property type="entry name" value="BCTRLSENSOR"/>
</dbReference>
<evidence type="ECO:0000256" key="9">
    <source>
        <dbReference type="ARBA" id="ARBA00022741"/>
    </source>
</evidence>
<evidence type="ECO:0000256" key="7">
    <source>
        <dbReference type="ARBA" id="ARBA00022679"/>
    </source>
</evidence>
<protein>
    <recommendedName>
        <fullName evidence="3">histidine kinase</fullName>
        <ecNumber evidence="3">2.7.13.3</ecNumber>
    </recommendedName>
</protein>
<keyword evidence="5" id="KW-0997">Cell inner membrane</keyword>
<dbReference type="InterPro" id="IPR003594">
    <property type="entry name" value="HATPase_dom"/>
</dbReference>
<evidence type="ECO:0000256" key="13">
    <source>
        <dbReference type="ARBA" id="ARBA00023012"/>
    </source>
</evidence>
<feature type="transmembrane region" description="Helical" evidence="15">
    <location>
        <begin position="15"/>
        <end position="40"/>
    </location>
</feature>
<keyword evidence="19" id="KW-1185">Reference proteome</keyword>
<comment type="caution">
    <text evidence="18">The sequence shown here is derived from an EMBL/GenBank/DDBJ whole genome shotgun (WGS) entry which is preliminary data.</text>
</comment>
<evidence type="ECO:0000256" key="3">
    <source>
        <dbReference type="ARBA" id="ARBA00012438"/>
    </source>
</evidence>
<evidence type="ECO:0000256" key="15">
    <source>
        <dbReference type="SAM" id="Phobius"/>
    </source>
</evidence>
<evidence type="ECO:0000256" key="8">
    <source>
        <dbReference type="ARBA" id="ARBA00022692"/>
    </source>
</evidence>
<dbReference type="InterPro" id="IPR003660">
    <property type="entry name" value="HAMP_dom"/>
</dbReference>
<reference evidence="18 19" key="1">
    <citation type="submission" date="2021-01" db="EMBL/GenBank/DDBJ databases">
        <title>Belnapia mucosa sp. nov. and Belnapia arida sp. nov., isolated from the Tabernas Desert (Almeria, Spain).</title>
        <authorList>
            <person name="Molina-Menor E."/>
            <person name="Vidal-Verdu A."/>
            <person name="Calonge A."/>
            <person name="Satari L."/>
            <person name="Pereto J."/>
            <person name="Porcar M."/>
        </authorList>
    </citation>
    <scope>NUCLEOTIDE SEQUENCE [LARGE SCALE GENOMIC DNA]</scope>
    <source>
        <strain evidence="18 19">T18</strain>
    </source>
</reference>
<dbReference type="CDD" id="cd00082">
    <property type="entry name" value="HisKA"/>
    <property type="match status" value="1"/>
</dbReference>